<accession>A0A086P4R6</accession>
<keyword evidence="3" id="KW-1185">Reference proteome</keyword>
<proteinExistence type="predicted"/>
<dbReference type="EMBL" id="JFZA02000062">
    <property type="protein sequence ID" value="KFG88384.1"/>
    <property type="molecule type" value="Genomic_DNA"/>
</dbReference>
<dbReference type="AlphaFoldDB" id="A0A086P4R6"/>
<feature type="compositionally biased region" description="Basic and acidic residues" evidence="1">
    <location>
        <begin position="94"/>
        <end position="108"/>
    </location>
</feature>
<evidence type="ECO:0000256" key="1">
    <source>
        <dbReference type="SAM" id="MobiDB-lite"/>
    </source>
</evidence>
<feature type="region of interest" description="Disordered" evidence="1">
    <location>
        <begin position="94"/>
        <end position="180"/>
    </location>
</feature>
<evidence type="ECO:0000313" key="2">
    <source>
        <dbReference type="EMBL" id="KFG88384.1"/>
    </source>
</evidence>
<dbReference type="PATRIC" id="fig|1219045.3.peg.4030"/>
<name>A0A086P4R6_SPHHM</name>
<comment type="caution">
    <text evidence="2">The sequence shown here is derived from an EMBL/GenBank/DDBJ whole genome shotgun (WGS) entry which is preliminary data.</text>
</comment>
<sequence>MTWSGQKLLAAIGLAGTVALGGCGYDNGYYGGVSVGSGYYAGGYYDDYWGPGYYQPGYYGGWYNGFYYPGSGYYVYDRGGRRHRWNDGQRRYWEGRRGQQAQRGDHWRGNLARPEQGERRSWRGGRGRDRGDAVAPPVARSEPRGGSPRGSWSGGRSGRSGDSGGSRSDGDNNWRGTLRR</sequence>
<gene>
    <name evidence="2" type="ORF">BV98_003967</name>
</gene>
<dbReference type="STRING" id="76947.GCA_002080435_03892"/>
<dbReference type="eggNOG" id="ENOG502ZE02">
    <property type="taxonomic scope" value="Bacteria"/>
</dbReference>
<dbReference type="OrthoDB" id="7586286at2"/>
<protein>
    <submittedName>
        <fullName evidence="2">Peptidase</fullName>
    </submittedName>
</protein>
<dbReference type="Proteomes" id="UP000024284">
    <property type="component" value="Unassembled WGS sequence"/>
</dbReference>
<reference evidence="2" key="1">
    <citation type="submission" date="2014-08" db="EMBL/GenBank/DDBJ databases">
        <title>Draft genome sequences of Sphingobium herbicidovorans.</title>
        <authorList>
            <person name="Gan H.M."/>
            <person name="Gan H.Y."/>
            <person name="Savka M.A."/>
        </authorList>
    </citation>
    <scope>NUCLEOTIDE SEQUENCE [LARGE SCALE GENOMIC DNA]</scope>
    <source>
        <strain evidence="2">NBRC 16415</strain>
    </source>
</reference>
<dbReference type="RefSeq" id="WP_037469481.1">
    <property type="nucleotide sequence ID" value="NZ_BCZD01000016.1"/>
</dbReference>
<evidence type="ECO:0000313" key="3">
    <source>
        <dbReference type="Proteomes" id="UP000024284"/>
    </source>
</evidence>
<feature type="compositionally biased region" description="Gly residues" evidence="1">
    <location>
        <begin position="152"/>
        <end position="164"/>
    </location>
</feature>
<dbReference type="PROSITE" id="PS51257">
    <property type="entry name" value="PROKAR_LIPOPROTEIN"/>
    <property type="match status" value="1"/>
</dbReference>
<organism evidence="2 3">
    <name type="scientific">Sphingobium herbicidovorans (strain ATCC 700291 / DSM 11019 / CCUG 56400 / KCTC 2939 / LMG 18315 / NBRC 16415 / MH)</name>
    <name type="common">Sphingomonas herbicidovorans</name>
    <dbReference type="NCBI Taxonomy" id="1219045"/>
    <lineage>
        <taxon>Bacteria</taxon>
        <taxon>Pseudomonadati</taxon>
        <taxon>Pseudomonadota</taxon>
        <taxon>Alphaproteobacteria</taxon>
        <taxon>Sphingomonadales</taxon>
        <taxon>Sphingomonadaceae</taxon>
        <taxon>Sphingobium</taxon>
    </lineage>
</organism>
<feature type="compositionally biased region" description="Basic and acidic residues" evidence="1">
    <location>
        <begin position="115"/>
        <end position="132"/>
    </location>
</feature>